<dbReference type="RefSeq" id="WP_316698462.1">
    <property type="nucleotide sequence ID" value="NZ_CP136336.1"/>
</dbReference>
<dbReference type="Gene3D" id="3.90.550.10">
    <property type="entry name" value="Spore Coat Polysaccharide Biosynthesis Protein SpsA, Chain A"/>
    <property type="match status" value="1"/>
</dbReference>
<dbReference type="SUPFAM" id="SSF53448">
    <property type="entry name" value="Nucleotide-diphospho-sugar transferases"/>
    <property type="match status" value="1"/>
</dbReference>
<feature type="transmembrane region" description="Helical" evidence="1">
    <location>
        <begin position="243"/>
        <end position="260"/>
    </location>
</feature>
<dbReference type="PANTHER" id="PTHR43685:SF2">
    <property type="entry name" value="GLYCOSYLTRANSFERASE 2-LIKE DOMAIN-CONTAINING PROTEIN"/>
    <property type="match status" value="1"/>
</dbReference>
<dbReference type="Proteomes" id="UP001303946">
    <property type="component" value="Chromosome"/>
</dbReference>
<protein>
    <submittedName>
        <fullName evidence="3">Glycosyltransferase</fullName>
        <ecNumber evidence="3">2.4.-.-</ecNumber>
    </submittedName>
</protein>
<dbReference type="GO" id="GO:0016757">
    <property type="term" value="F:glycosyltransferase activity"/>
    <property type="evidence" value="ECO:0007669"/>
    <property type="project" value="UniProtKB-KW"/>
</dbReference>
<dbReference type="Pfam" id="PF00535">
    <property type="entry name" value="Glycos_transf_2"/>
    <property type="match status" value="1"/>
</dbReference>
<evidence type="ECO:0000313" key="4">
    <source>
        <dbReference type="Proteomes" id="UP001303946"/>
    </source>
</evidence>
<dbReference type="InterPro" id="IPR029044">
    <property type="entry name" value="Nucleotide-diphossugar_trans"/>
</dbReference>
<keyword evidence="1" id="KW-0472">Membrane</keyword>
<dbReference type="InterPro" id="IPR050834">
    <property type="entry name" value="Glycosyltransf_2"/>
</dbReference>
<keyword evidence="3" id="KW-0328">Glycosyltransferase</keyword>
<sequence length="326" mass="37118">MTPRISVVIPTYKRPQLLLRCLKSVLTQRFETDAYEVIVVDDGHDDATKHLVESLINGAPLAAELRYLRPPIGRGPAVARNVGWRAARGALVAFTDDDTVPARDWLAEGERVMAKHPEWVAMCGRVSVPIPGETTDHARMTAGLAKAEFVTANAFVRHWALEKVNGFDERFARAWREDSDLQFRLMAEVGHVGRSARAEVVHPVRSAPWGLSLSQQRNTFYDALLYKKHPRLYRERIRPVPPWNYYLIVALAFAALVLLFFRQIEWAMGSLAVMVVLVLHLAFERLRDTSHRLPHVLEMLATSALIPFLSVYWRLRGAIHFRVLFL</sequence>
<dbReference type="EC" id="2.4.-.-" evidence="3"/>
<evidence type="ECO:0000256" key="1">
    <source>
        <dbReference type="SAM" id="Phobius"/>
    </source>
</evidence>
<keyword evidence="3" id="KW-0808">Transferase</keyword>
<reference evidence="3 4" key="1">
    <citation type="submission" date="2023-10" db="EMBL/GenBank/DDBJ databases">
        <title>Bacteria for the degradation of biodegradable plastic PBAT(Polybutylene adipate terephthalate).</title>
        <authorList>
            <person name="Weon H.-Y."/>
            <person name="Yeon J."/>
        </authorList>
    </citation>
    <scope>NUCLEOTIDE SEQUENCE [LARGE SCALE GENOMIC DNA]</scope>
    <source>
        <strain evidence="3 4">SBD 7-3</strain>
    </source>
</reference>
<feature type="domain" description="Glycosyltransferase 2-like" evidence="2">
    <location>
        <begin position="6"/>
        <end position="139"/>
    </location>
</feature>
<evidence type="ECO:0000313" key="3">
    <source>
        <dbReference type="EMBL" id="WOB06136.1"/>
    </source>
</evidence>
<accession>A0ABZ0CMC1</accession>
<name>A0ABZ0CMC1_9BURK</name>
<proteinExistence type="predicted"/>
<keyword evidence="1" id="KW-1133">Transmembrane helix</keyword>
<organism evidence="3 4">
    <name type="scientific">Piscinibacter gummiphilus</name>
    <dbReference type="NCBI Taxonomy" id="946333"/>
    <lineage>
        <taxon>Bacteria</taxon>
        <taxon>Pseudomonadati</taxon>
        <taxon>Pseudomonadota</taxon>
        <taxon>Betaproteobacteria</taxon>
        <taxon>Burkholderiales</taxon>
        <taxon>Sphaerotilaceae</taxon>
        <taxon>Piscinibacter</taxon>
    </lineage>
</organism>
<evidence type="ECO:0000259" key="2">
    <source>
        <dbReference type="Pfam" id="PF00535"/>
    </source>
</evidence>
<dbReference type="PANTHER" id="PTHR43685">
    <property type="entry name" value="GLYCOSYLTRANSFERASE"/>
    <property type="match status" value="1"/>
</dbReference>
<dbReference type="CDD" id="cd00761">
    <property type="entry name" value="Glyco_tranf_GTA_type"/>
    <property type="match status" value="1"/>
</dbReference>
<keyword evidence="4" id="KW-1185">Reference proteome</keyword>
<keyword evidence="1" id="KW-0812">Transmembrane</keyword>
<dbReference type="EMBL" id="CP136336">
    <property type="protein sequence ID" value="WOB06136.1"/>
    <property type="molecule type" value="Genomic_DNA"/>
</dbReference>
<feature type="transmembrane region" description="Helical" evidence="1">
    <location>
        <begin position="295"/>
        <end position="315"/>
    </location>
</feature>
<dbReference type="InterPro" id="IPR001173">
    <property type="entry name" value="Glyco_trans_2-like"/>
</dbReference>
<feature type="transmembrane region" description="Helical" evidence="1">
    <location>
        <begin position="266"/>
        <end position="283"/>
    </location>
</feature>
<gene>
    <name evidence="3" type="ORF">RXV79_14505</name>
</gene>